<protein>
    <submittedName>
        <fullName evidence="2">Uncharacterized protein</fullName>
    </submittedName>
</protein>
<feature type="compositionally biased region" description="Low complexity" evidence="1">
    <location>
        <begin position="70"/>
        <end position="84"/>
    </location>
</feature>
<keyword evidence="3" id="KW-1185">Reference proteome</keyword>
<accession>A0A1Q3EGS8</accession>
<reference evidence="2 3" key="1">
    <citation type="submission" date="2016-08" db="EMBL/GenBank/DDBJ databases">
        <authorList>
            <consortium name="Lentinula edodes genome sequencing consortium"/>
            <person name="Sakamoto Y."/>
            <person name="Nakade K."/>
            <person name="Sato S."/>
            <person name="Yoshida Y."/>
            <person name="Miyazaki K."/>
            <person name="Natsume S."/>
            <person name="Konno N."/>
        </authorList>
    </citation>
    <scope>NUCLEOTIDE SEQUENCE [LARGE SCALE GENOMIC DNA]</scope>
    <source>
        <strain evidence="2 3">NBRC 111202</strain>
    </source>
</reference>
<feature type="region of interest" description="Disordered" evidence="1">
    <location>
        <begin position="1"/>
        <end position="29"/>
    </location>
</feature>
<organism evidence="2 3">
    <name type="scientific">Lentinula edodes</name>
    <name type="common">Shiitake mushroom</name>
    <name type="synonym">Lentinus edodes</name>
    <dbReference type="NCBI Taxonomy" id="5353"/>
    <lineage>
        <taxon>Eukaryota</taxon>
        <taxon>Fungi</taxon>
        <taxon>Dikarya</taxon>
        <taxon>Basidiomycota</taxon>
        <taxon>Agaricomycotina</taxon>
        <taxon>Agaricomycetes</taxon>
        <taxon>Agaricomycetidae</taxon>
        <taxon>Agaricales</taxon>
        <taxon>Marasmiineae</taxon>
        <taxon>Omphalotaceae</taxon>
        <taxon>Lentinula</taxon>
    </lineage>
</organism>
<name>A0A1Q3EGS8_LENED</name>
<dbReference type="AlphaFoldDB" id="A0A1Q3EGS8"/>
<sequence>MRAPMGDELMPSQGTSTLPSETHWPSKGSVLQALSRKVQSFKSGITDVLPSSSYDDRRHLSGAGTGPRESGSSSRVVSKSGLSSPPRDESMMRHR</sequence>
<dbReference type="Proteomes" id="UP000188533">
    <property type="component" value="Unassembled WGS sequence"/>
</dbReference>
<feature type="compositionally biased region" description="Polar residues" evidence="1">
    <location>
        <begin position="44"/>
        <end position="53"/>
    </location>
</feature>
<gene>
    <name evidence="2" type="ORF">LENED_008356</name>
</gene>
<proteinExistence type="predicted"/>
<dbReference type="EMBL" id="BDGU01000319">
    <property type="protein sequence ID" value="GAW06428.1"/>
    <property type="molecule type" value="Genomic_DNA"/>
</dbReference>
<evidence type="ECO:0000313" key="3">
    <source>
        <dbReference type="Proteomes" id="UP000188533"/>
    </source>
</evidence>
<evidence type="ECO:0000313" key="2">
    <source>
        <dbReference type="EMBL" id="GAW06428.1"/>
    </source>
</evidence>
<feature type="region of interest" description="Disordered" evidence="1">
    <location>
        <begin position="44"/>
        <end position="95"/>
    </location>
</feature>
<reference evidence="2 3" key="2">
    <citation type="submission" date="2017-02" db="EMBL/GenBank/DDBJ databases">
        <title>A genome survey and senescence transcriptome analysis in Lentinula edodes.</title>
        <authorList>
            <person name="Sakamoto Y."/>
            <person name="Nakade K."/>
            <person name="Sato S."/>
            <person name="Yoshida Y."/>
            <person name="Miyazaki K."/>
            <person name="Natsume S."/>
            <person name="Konno N."/>
        </authorList>
    </citation>
    <scope>NUCLEOTIDE SEQUENCE [LARGE SCALE GENOMIC DNA]</scope>
    <source>
        <strain evidence="2 3">NBRC 111202</strain>
    </source>
</reference>
<feature type="compositionally biased region" description="Basic and acidic residues" evidence="1">
    <location>
        <begin position="86"/>
        <end position="95"/>
    </location>
</feature>
<comment type="caution">
    <text evidence="2">The sequence shown here is derived from an EMBL/GenBank/DDBJ whole genome shotgun (WGS) entry which is preliminary data.</text>
</comment>
<evidence type="ECO:0000256" key="1">
    <source>
        <dbReference type="SAM" id="MobiDB-lite"/>
    </source>
</evidence>